<evidence type="ECO:0000313" key="5">
    <source>
        <dbReference type="Proteomes" id="UP000036958"/>
    </source>
</evidence>
<dbReference type="EMBL" id="LGIA01000028">
    <property type="protein sequence ID" value="KOH46415.1"/>
    <property type="molecule type" value="Genomic_DNA"/>
</dbReference>
<dbReference type="OrthoDB" id="1490554at2"/>
<dbReference type="GO" id="GO:0003677">
    <property type="term" value="F:DNA binding"/>
    <property type="evidence" value="ECO:0007669"/>
    <property type="project" value="InterPro"/>
</dbReference>
<dbReference type="AlphaFoldDB" id="A0A0L8VD63"/>
<dbReference type="GO" id="GO:0000156">
    <property type="term" value="F:phosphorelay response regulator activity"/>
    <property type="evidence" value="ECO:0007669"/>
    <property type="project" value="InterPro"/>
</dbReference>
<dbReference type="InterPro" id="IPR011006">
    <property type="entry name" value="CheY-like_superfamily"/>
</dbReference>
<dbReference type="PANTHER" id="PTHR37299">
    <property type="entry name" value="TRANSCRIPTIONAL REGULATOR-RELATED"/>
    <property type="match status" value="1"/>
</dbReference>
<gene>
    <name evidence="4" type="ORF">NC99_07790</name>
</gene>
<dbReference type="Pfam" id="PF00072">
    <property type="entry name" value="Response_reg"/>
    <property type="match status" value="1"/>
</dbReference>
<dbReference type="Pfam" id="PF04397">
    <property type="entry name" value="LytTR"/>
    <property type="match status" value="1"/>
</dbReference>
<comment type="caution">
    <text evidence="4">The sequence shown here is derived from an EMBL/GenBank/DDBJ whole genome shotgun (WGS) entry which is preliminary data.</text>
</comment>
<dbReference type="Gene3D" id="3.40.50.2300">
    <property type="match status" value="1"/>
</dbReference>
<dbReference type="SMART" id="SM00448">
    <property type="entry name" value="REC"/>
    <property type="match status" value="1"/>
</dbReference>
<dbReference type="InterPro" id="IPR046947">
    <property type="entry name" value="LytR-like"/>
</dbReference>
<dbReference type="RefSeq" id="WP_053179918.1">
    <property type="nucleotide sequence ID" value="NZ_LGIA01000028.1"/>
</dbReference>
<feature type="domain" description="Response regulatory" evidence="2">
    <location>
        <begin position="2"/>
        <end position="115"/>
    </location>
</feature>
<evidence type="ECO:0000313" key="4">
    <source>
        <dbReference type="EMBL" id="KOH46415.1"/>
    </source>
</evidence>
<dbReference type="PROSITE" id="PS50930">
    <property type="entry name" value="HTH_LYTTR"/>
    <property type="match status" value="1"/>
</dbReference>
<dbReference type="PATRIC" id="fig|1409788.3.peg.794"/>
<dbReference type="InterPro" id="IPR001789">
    <property type="entry name" value="Sig_transdc_resp-reg_receiver"/>
</dbReference>
<evidence type="ECO:0000256" key="1">
    <source>
        <dbReference type="PROSITE-ProRule" id="PRU00169"/>
    </source>
</evidence>
<keyword evidence="5" id="KW-1185">Reference proteome</keyword>
<dbReference type="SMART" id="SM00850">
    <property type="entry name" value="LytTR"/>
    <property type="match status" value="1"/>
</dbReference>
<dbReference type="STRING" id="1409788.NC99_07790"/>
<feature type="modified residue" description="4-aspartylphosphate" evidence="1">
    <location>
        <position position="55"/>
    </location>
</feature>
<dbReference type="PROSITE" id="PS50110">
    <property type="entry name" value="RESPONSE_REGULATORY"/>
    <property type="match status" value="1"/>
</dbReference>
<reference evidence="5" key="1">
    <citation type="submission" date="2015-07" db="EMBL/GenBank/DDBJ databases">
        <title>Genome sequencing of Sunxiuqinia dokdonensis strain SK.</title>
        <authorList>
            <person name="Ahn S."/>
            <person name="Kim B.-C."/>
        </authorList>
    </citation>
    <scope>NUCLEOTIDE SEQUENCE [LARGE SCALE GENOMIC DNA]</scope>
    <source>
        <strain evidence="5">SK</strain>
    </source>
</reference>
<dbReference type="Gene3D" id="2.40.50.1020">
    <property type="entry name" value="LytTr DNA-binding domain"/>
    <property type="match status" value="1"/>
</dbReference>
<feature type="domain" description="HTH LytTR-type" evidence="3">
    <location>
        <begin position="147"/>
        <end position="255"/>
    </location>
</feature>
<proteinExistence type="predicted"/>
<sequence length="255" mass="29439">MKVVIIEDEEPAAQKLKKLLSELSEPVEVLDCLESVSQAAEWFSTHQHPDLIFMDIRLADGLSFEIFDLVSIKSPVIFTTAYNEYALKAFKVNSIDYLLKPVDADELRRAIDKYKVIFSASTFPEVSMQLGMQKLLAQFSNSYKSRFFIKVGQHYQSISVQEIESFFVQEKSTFLMHAEGKMLDIDYSLDQLSDMLDPALFFRVNRSYLLNINWIKDVVIYSGSRLKVKPASGKYNEPILVSRDKVSLFKKWMDR</sequence>
<keyword evidence="1" id="KW-0597">Phosphoprotein</keyword>
<evidence type="ECO:0000259" key="3">
    <source>
        <dbReference type="PROSITE" id="PS50930"/>
    </source>
</evidence>
<name>A0A0L8VD63_9BACT</name>
<organism evidence="4 5">
    <name type="scientific">Sunxiuqinia dokdonensis</name>
    <dbReference type="NCBI Taxonomy" id="1409788"/>
    <lineage>
        <taxon>Bacteria</taxon>
        <taxon>Pseudomonadati</taxon>
        <taxon>Bacteroidota</taxon>
        <taxon>Bacteroidia</taxon>
        <taxon>Marinilabiliales</taxon>
        <taxon>Prolixibacteraceae</taxon>
        <taxon>Sunxiuqinia</taxon>
    </lineage>
</organism>
<dbReference type="Proteomes" id="UP000036958">
    <property type="component" value="Unassembled WGS sequence"/>
</dbReference>
<dbReference type="InterPro" id="IPR007492">
    <property type="entry name" value="LytTR_DNA-bd_dom"/>
</dbReference>
<evidence type="ECO:0000259" key="2">
    <source>
        <dbReference type="PROSITE" id="PS50110"/>
    </source>
</evidence>
<accession>A0A0L8VD63</accession>
<dbReference type="PANTHER" id="PTHR37299:SF1">
    <property type="entry name" value="STAGE 0 SPORULATION PROTEIN A HOMOLOG"/>
    <property type="match status" value="1"/>
</dbReference>
<protein>
    <submittedName>
        <fullName evidence="4">Uncharacterized protein</fullName>
    </submittedName>
</protein>
<dbReference type="FunFam" id="3.40.50.2300:FF:000361">
    <property type="entry name" value="Two-component system response regulator"/>
    <property type="match status" value="1"/>
</dbReference>
<dbReference type="SUPFAM" id="SSF52172">
    <property type="entry name" value="CheY-like"/>
    <property type="match status" value="1"/>
</dbReference>